<sequence>MKLHSTTMFLQFLLLLSFYALIKHLVDKIRNQPPSPFPTLPIIGHLYLLNKPLHRALAKISSRHGPLLLLQFGSRRVLVVSSPSVAEECLTKNDIVLANRPRLLAAKHLGYNFTSIVFAPYGDYWRNLRRISALEILSSHRIQSLSSIRSEEIRSLVQRLVKLKDQTVDMKAALFELTFNVMMRMIAGKKYYGDNVEEVEKARTFIEITEEALELAGATTMEDFLPLLRWTGILGTEKRMMALQERRDPILQELIEENRRKLVGSESPSEVKNKTMLQVLLSFQESEPENYTDQTIKALISDLLVAGTDTSAGTIEWAMSLLLNNPDVLSKAQAEIDNQLGHDRLIEESDLPKLPYLHCIVNETLRMYPAGPLLIPHESSAECIVGGFCVPSGTMVLVNMWGIQNDPKIWEEPSNFKPERFEGFEGVRDGFKYMPFGSGRRRCPGEGLATRMVGLALGSLIQCLEWKRVSEELVDLTEGASLSLPKAQPLLAKCRERPTMVHLLSQI</sequence>
<evidence type="ECO:0000256" key="11">
    <source>
        <dbReference type="SAM" id="SignalP"/>
    </source>
</evidence>
<keyword evidence="5 10" id="KW-0560">Oxidoreductase</keyword>
<dbReference type="GO" id="GO:0004497">
    <property type="term" value="F:monooxygenase activity"/>
    <property type="evidence" value="ECO:0007669"/>
    <property type="project" value="UniProtKB-KW"/>
</dbReference>
<comment type="caution">
    <text evidence="12">The sequence shown here is derived from an EMBL/GenBank/DDBJ whole genome shotgun (WGS) entry which is preliminary data.</text>
</comment>
<evidence type="ECO:0000256" key="2">
    <source>
        <dbReference type="ARBA" id="ARBA00010617"/>
    </source>
</evidence>
<feature type="signal peptide" evidence="11">
    <location>
        <begin position="1"/>
        <end position="24"/>
    </location>
</feature>
<dbReference type="GO" id="GO:0016020">
    <property type="term" value="C:membrane"/>
    <property type="evidence" value="ECO:0007669"/>
    <property type="project" value="UniProtKB-SubCell"/>
</dbReference>
<dbReference type="InterPro" id="IPR050651">
    <property type="entry name" value="Plant_Cytochrome_P450_Monoox"/>
</dbReference>
<evidence type="ECO:0000256" key="6">
    <source>
        <dbReference type="ARBA" id="ARBA00023004"/>
    </source>
</evidence>
<dbReference type="InParanoid" id="A0A1Q3BUF0"/>
<evidence type="ECO:0000256" key="4">
    <source>
        <dbReference type="ARBA" id="ARBA00022723"/>
    </source>
</evidence>
<dbReference type="GO" id="GO:0005506">
    <property type="term" value="F:iron ion binding"/>
    <property type="evidence" value="ECO:0007669"/>
    <property type="project" value="InterPro"/>
</dbReference>
<dbReference type="PANTHER" id="PTHR47947:SF24">
    <property type="entry name" value="ISOFLAVONE 2'-HYDROXYLASE-LIKE"/>
    <property type="match status" value="1"/>
</dbReference>
<dbReference type="GO" id="GO:0016705">
    <property type="term" value="F:oxidoreductase activity, acting on paired donors, with incorporation or reduction of molecular oxygen"/>
    <property type="evidence" value="ECO:0007669"/>
    <property type="project" value="InterPro"/>
</dbReference>
<evidence type="ECO:0000256" key="8">
    <source>
        <dbReference type="ARBA" id="ARBA00023136"/>
    </source>
</evidence>
<keyword evidence="3 9" id="KW-0349">Heme</keyword>
<dbReference type="PROSITE" id="PS00086">
    <property type="entry name" value="CYTOCHROME_P450"/>
    <property type="match status" value="1"/>
</dbReference>
<dbReference type="PRINTS" id="PR00463">
    <property type="entry name" value="EP450I"/>
</dbReference>
<dbReference type="GO" id="GO:0020037">
    <property type="term" value="F:heme binding"/>
    <property type="evidence" value="ECO:0007669"/>
    <property type="project" value="InterPro"/>
</dbReference>
<dbReference type="InterPro" id="IPR036396">
    <property type="entry name" value="Cyt_P450_sf"/>
</dbReference>
<dbReference type="AlphaFoldDB" id="A0A1Q3BUF0"/>
<dbReference type="Pfam" id="PF00067">
    <property type="entry name" value="p450"/>
    <property type="match status" value="1"/>
</dbReference>
<dbReference type="Proteomes" id="UP000187406">
    <property type="component" value="Unassembled WGS sequence"/>
</dbReference>
<keyword evidence="8" id="KW-0472">Membrane</keyword>
<name>A0A1Q3BUF0_CEPFO</name>
<evidence type="ECO:0000256" key="7">
    <source>
        <dbReference type="ARBA" id="ARBA00023033"/>
    </source>
</evidence>
<dbReference type="InterPro" id="IPR017972">
    <property type="entry name" value="Cyt_P450_CS"/>
</dbReference>
<evidence type="ECO:0000313" key="12">
    <source>
        <dbReference type="EMBL" id="GAV71600.1"/>
    </source>
</evidence>
<dbReference type="OrthoDB" id="2789670at2759"/>
<gene>
    <name evidence="12" type="ORF">CFOL_v3_15090</name>
</gene>
<reference evidence="13" key="1">
    <citation type="submission" date="2016-04" db="EMBL/GenBank/DDBJ databases">
        <title>Cephalotus genome sequencing.</title>
        <authorList>
            <person name="Fukushima K."/>
            <person name="Hasebe M."/>
            <person name="Fang X."/>
        </authorList>
    </citation>
    <scope>NUCLEOTIDE SEQUENCE [LARGE SCALE GENOMIC DNA]</scope>
    <source>
        <strain evidence="13">cv. St1</strain>
    </source>
</reference>
<evidence type="ECO:0000256" key="3">
    <source>
        <dbReference type="ARBA" id="ARBA00022617"/>
    </source>
</evidence>
<comment type="cofactor">
    <cofactor evidence="9">
        <name>heme</name>
        <dbReference type="ChEBI" id="CHEBI:30413"/>
    </cofactor>
</comment>
<protein>
    <submittedName>
        <fullName evidence="12">p450 domain-containing protein</fullName>
    </submittedName>
</protein>
<proteinExistence type="inferred from homology"/>
<keyword evidence="11" id="KW-0732">Signal</keyword>
<evidence type="ECO:0000256" key="1">
    <source>
        <dbReference type="ARBA" id="ARBA00004370"/>
    </source>
</evidence>
<feature type="chain" id="PRO_5012998640" evidence="11">
    <location>
        <begin position="25"/>
        <end position="507"/>
    </location>
</feature>
<organism evidence="12 13">
    <name type="scientific">Cephalotus follicularis</name>
    <name type="common">Albany pitcher plant</name>
    <dbReference type="NCBI Taxonomy" id="3775"/>
    <lineage>
        <taxon>Eukaryota</taxon>
        <taxon>Viridiplantae</taxon>
        <taxon>Streptophyta</taxon>
        <taxon>Embryophyta</taxon>
        <taxon>Tracheophyta</taxon>
        <taxon>Spermatophyta</taxon>
        <taxon>Magnoliopsida</taxon>
        <taxon>eudicotyledons</taxon>
        <taxon>Gunneridae</taxon>
        <taxon>Pentapetalae</taxon>
        <taxon>rosids</taxon>
        <taxon>fabids</taxon>
        <taxon>Oxalidales</taxon>
        <taxon>Cephalotaceae</taxon>
        <taxon>Cephalotus</taxon>
    </lineage>
</organism>
<evidence type="ECO:0000256" key="10">
    <source>
        <dbReference type="RuleBase" id="RU000461"/>
    </source>
</evidence>
<comment type="subcellular location">
    <subcellularLocation>
        <location evidence="1">Membrane</location>
    </subcellularLocation>
</comment>
<dbReference type="STRING" id="3775.A0A1Q3BUF0"/>
<dbReference type="CDD" id="cd20653">
    <property type="entry name" value="CYP81"/>
    <property type="match status" value="1"/>
</dbReference>
<keyword evidence="4 9" id="KW-0479">Metal-binding</keyword>
<dbReference type="PRINTS" id="PR00385">
    <property type="entry name" value="P450"/>
</dbReference>
<dbReference type="EMBL" id="BDDD01000929">
    <property type="protein sequence ID" value="GAV71600.1"/>
    <property type="molecule type" value="Genomic_DNA"/>
</dbReference>
<feature type="binding site" description="axial binding residue" evidence="9">
    <location>
        <position position="443"/>
    </location>
    <ligand>
        <name>heme</name>
        <dbReference type="ChEBI" id="CHEBI:30413"/>
    </ligand>
    <ligandPart>
        <name>Fe</name>
        <dbReference type="ChEBI" id="CHEBI:18248"/>
    </ligandPart>
</feature>
<keyword evidence="6 9" id="KW-0408">Iron</keyword>
<dbReference type="PANTHER" id="PTHR47947">
    <property type="entry name" value="CYTOCHROME P450 82C3-RELATED"/>
    <property type="match status" value="1"/>
</dbReference>
<dbReference type="SUPFAM" id="SSF48264">
    <property type="entry name" value="Cytochrome P450"/>
    <property type="match status" value="1"/>
</dbReference>
<accession>A0A1Q3BUF0</accession>
<dbReference type="FunFam" id="1.10.630.10:FF:000023">
    <property type="entry name" value="Cytochrome P450 family protein"/>
    <property type="match status" value="1"/>
</dbReference>
<keyword evidence="13" id="KW-1185">Reference proteome</keyword>
<keyword evidence="7 10" id="KW-0503">Monooxygenase</keyword>
<dbReference type="InterPro" id="IPR002401">
    <property type="entry name" value="Cyt_P450_E_grp-I"/>
</dbReference>
<evidence type="ECO:0000256" key="5">
    <source>
        <dbReference type="ARBA" id="ARBA00023002"/>
    </source>
</evidence>
<evidence type="ECO:0000256" key="9">
    <source>
        <dbReference type="PIRSR" id="PIRSR602401-1"/>
    </source>
</evidence>
<dbReference type="Gene3D" id="1.10.630.10">
    <property type="entry name" value="Cytochrome P450"/>
    <property type="match status" value="1"/>
</dbReference>
<comment type="similarity">
    <text evidence="2 10">Belongs to the cytochrome P450 family.</text>
</comment>
<evidence type="ECO:0000313" key="13">
    <source>
        <dbReference type="Proteomes" id="UP000187406"/>
    </source>
</evidence>
<dbReference type="InterPro" id="IPR001128">
    <property type="entry name" value="Cyt_P450"/>
</dbReference>